<accession>A0ABU0YGM2</accession>
<sequence length="113" mass="12267">MTRRSTAPAVGAAALAVLFLLAGCSFFSHSVTWTKSGATEEQAHSDLAQCKEQADVQTERDRSIDQDISAANSGANAGIDTSPIQNMQSYHDDRRYKSILKDCMAQLGYHTVE</sequence>
<evidence type="ECO:0000313" key="3">
    <source>
        <dbReference type="Proteomes" id="UP001230156"/>
    </source>
</evidence>
<evidence type="ECO:0008006" key="4">
    <source>
        <dbReference type="Google" id="ProtNLM"/>
    </source>
</evidence>
<keyword evidence="3" id="KW-1185">Reference proteome</keyword>
<organism evidence="2 3">
    <name type="scientific">Dongia sedimenti</name>
    <dbReference type="NCBI Taxonomy" id="3064282"/>
    <lineage>
        <taxon>Bacteria</taxon>
        <taxon>Pseudomonadati</taxon>
        <taxon>Pseudomonadota</taxon>
        <taxon>Alphaproteobacteria</taxon>
        <taxon>Rhodospirillales</taxon>
        <taxon>Dongiaceae</taxon>
        <taxon>Dongia</taxon>
    </lineage>
</organism>
<dbReference type="Proteomes" id="UP001230156">
    <property type="component" value="Unassembled WGS sequence"/>
</dbReference>
<evidence type="ECO:0000256" key="1">
    <source>
        <dbReference type="SAM" id="MobiDB-lite"/>
    </source>
</evidence>
<gene>
    <name evidence="2" type="ORF">Q8A70_04325</name>
</gene>
<feature type="region of interest" description="Disordered" evidence="1">
    <location>
        <begin position="42"/>
        <end position="63"/>
    </location>
</feature>
<dbReference type="PROSITE" id="PS51257">
    <property type="entry name" value="PROKAR_LIPOPROTEIN"/>
    <property type="match status" value="1"/>
</dbReference>
<protein>
    <recommendedName>
        <fullName evidence="4">Secreted protein</fullName>
    </recommendedName>
</protein>
<evidence type="ECO:0000313" key="2">
    <source>
        <dbReference type="EMBL" id="MDQ7246873.1"/>
    </source>
</evidence>
<comment type="caution">
    <text evidence="2">The sequence shown here is derived from an EMBL/GenBank/DDBJ whole genome shotgun (WGS) entry which is preliminary data.</text>
</comment>
<proteinExistence type="predicted"/>
<feature type="compositionally biased region" description="Basic and acidic residues" evidence="1">
    <location>
        <begin position="52"/>
        <end position="63"/>
    </location>
</feature>
<reference evidence="3" key="1">
    <citation type="submission" date="2023-08" db="EMBL/GenBank/DDBJ databases">
        <title>Rhodospirillaceae gen. nov., a novel taxon isolated from the Yangtze River Yuezi River estuary sludge.</title>
        <authorList>
            <person name="Ruan L."/>
        </authorList>
    </citation>
    <scope>NUCLEOTIDE SEQUENCE [LARGE SCALE GENOMIC DNA]</scope>
    <source>
        <strain evidence="3">R-7</strain>
    </source>
</reference>
<dbReference type="EMBL" id="JAUYVI010000002">
    <property type="protein sequence ID" value="MDQ7246873.1"/>
    <property type="molecule type" value="Genomic_DNA"/>
</dbReference>
<dbReference type="RefSeq" id="WP_379954289.1">
    <property type="nucleotide sequence ID" value="NZ_JAUYVI010000002.1"/>
</dbReference>
<name>A0ABU0YGM2_9PROT</name>